<feature type="transmembrane region" description="Helical" evidence="8">
    <location>
        <begin position="378"/>
        <end position="405"/>
    </location>
</feature>
<dbReference type="InterPro" id="IPR001046">
    <property type="entry name" value="NRAMP_fam"/>
</dbReference>
<feature type="transmembrane region" description="Helical" evidence="8">
    <location>
        <begin position="101"/>
        <end position="118"/>
    </location>
</feature>
<organism evidence="9 10">
    <name type="scientific">Variovorax guangxiensis</name>
    <dbReference type="NCBI Taxonomy" id="1775474"/>
    <lineage>
        <taxon>Bacteria</taxon>
        <taxon>Pseudomonadati</taxon>
        <taxon>Pseudomonadota</taxon>
        <taxon>Betaproteobacteria</taxon>
        <taxon>Burkholderiales</taxon>
        <taxon>Comamonadaceae</taxon>
        <taxon>Variovorax</taxon>
    </lineage>
</organism>
<keyword evidence="6 8" id="KW-0472">Membrane</keyword>
<comment type="caution">
    <text evidence="9">The sequence shown here is derived from an EMBL/GenBank/DDBJ whole genome shotgun (WGS) entry which is preliminary data.</text>
</comment>
<feature type="transmembrane region" description="Helical" evidence="8">
    <location>
        <begin position="417"/>
        <end position="438"/>
    </location>
</feature>
<dbReference type="AlphaFoldDB" id="A0A840FT04"/>
<proteinExistence type="predicted"/>
<evidence type="ECO:0000256" key="1">
    <source>
        <dbReference type="ARBA" id="ARBA00004141"/>
    </source>
</evidence>
<dbReference type="RefSeq" id="WP_311736980.1">
    <property type="nucleotide sequence ID" value="NZ_JACIFZ010000001.1"/>
</dbReference>
<feature type="transmembrane region" description="Helical" evidence="8">
    <location>
        <begin position="61"/>
        <end position="80"/>
    </location>
</feature>
<dbReference type="Pfam" id="PF01566">
    <property type="entry name" value="Nramp"/>
    <property type="match status" value="1"/>
</dbReference>
<feature type="transmembrane region" description="Helical" evidence="8">
    <location>
        <begin position="351"/>
        <end position="372"/>
    </location>
</feature>
<name>A0A840FT04_9BURK</name>
<dbReference type="GO" id="GO:0005384">
    <property type="term" value="F:manganese ion transmembrane transporter activity"/>
    <property type="evidence" value="ECO:0007669"/>
    <property type="project" value="TreeGrafter"/>
</dbReference>
<evidence type="ECO:0000313" key="10">
    <source>
        <dbReference type="Proteomes" id="UP000524450"/>
    </source>
</evidence>
<dbReference type="GO" id="GO:0034755">
    <property type="term" value="P:iron ion transmembrane transport"/>
    <property type="evidence" value="ECO:0007669"/>
    <property type="project" value="TreeGrafter"/>
</dbReference>
<dbReference type="GO" id="GO:0015293">
    <property type="term" value="F:symporter activity"/>
    <property type="evidence" value="ECO:0007669"/>
    <property type="project" value="UniProtKB-KW"/>
</dbReference>
<evidence type="ECO:0000256" key="2">
    <source>
        <dbReference type="ARBA" id="ARBA00022448"/>
    </source>
</evidence>
<reference evidence="9 10" key="1">
    <citation type="submission" date="2020-08" db="EMBL/GenBank/DDBJ databases">
        <title>Genomic Encyclopedia of Type Strains, Phase IV (KMG-V): Genome sequencing to study the core and pangenomes of soil and plant-associated prokaryotes.</title>
        <authorList>
            <person name="Whitman W."/>
        </authorList>
    </citation>
    <scope>NUCLEOTIDE SEQUENCE [LARGE SCALE GENOMIC DNA]</scope>
    <source>
        <strain evidence="9 10">34/80</strain>
    </source>
</reference>
<evidence type="ECO:0000256" key="8">
    <source>
        <dbReference type="SAM" id="Phobius"/>
    </source>
</evidence>
<dbReference type="NCBIfam" id="NF037982">
    <property type="entry name" value="Nramp_1"/>
    <property type="match status" value="1"/>
</dbReference>
<evidence type="ECO:0000256" key="5">
    <source>
        <dbReference type="ARBA" id="ARBA00022989"/>
    </source>
</evidence>
<feature type="transmembrane region" description="Helical" evidence="8">
    <location>
        <begin position="306"/>
        <end position="339"/>
    </location>
</feature>
<keyword evidence="2" id="KW-0813">Transport</keyword>
<feature type="transmembrane region" description="Helical" evidence="8">
    <location>
        <begin position="164"/>
        <end position="183"/>
    </location>
</feature>
<dbReference type="PANTHER" id="PTHR11706:SF33">
    <property type="entry name" value="NATURAL RESISTANCE-ASSOCIATED MACROPHAGE PROTEIN 2"/>
    <property type="match status" value="1"/>
</dbReference>
<dbReference type="PANTHER" id="PTHR11706">
    <property type="entry name" value="SOLUTE CARRIER PROTEIN FAMILY 11 MEMBER"/>
    <property type="match status" value="1"/>
</dbReference>
<dbReference type="GO" id="GO:0015086">
    <property type="term" value="F:cadmium ion transmembrane transporter activity"/>
    <property type="evidence" value="ECO:0007669"/>
    <property type="project" value="TreeGrafter"/>
</dbReference>
<evidence type="ECO:0000256" key="6">
    <source>
        <dbReference type="ARBA" id="ARBA00023136"/>
    </source>
</evidence>
<evidence type="ECO:0000256" key="4">
    <source>
        <dbReference type="ARBA" id="ARBA00022847"/>
    </source>
</evidence>
<accession>A0A840FT04</accession>
<evidence type="ECO:0000313" key="9">
    <source>
        <dbReference type="EMBL" id="MBB4219868.1"/>
    </source>
</evidence>
<evidence type="ECO:0000256" key="3">
    <source>
        <dbReference type="ARBA" id="ARBA00022692"/>
    </source>
</evidence>
<feature type="transmembrane region" description="Helical" evidence="8">
    <location>
        <begin position="259"/>
        <end position="280"/>
    </location>
</feature>
<feature type="region of interest" description="Disordered" evidence="7">
    <location>
        <begin position="1"/>
        <end position="26"/>
    </location>
</feature>
<dbReference type="EMBL" id="JACIFZ010000001">
    <property type="protein sequence ID" value="MBB4219868.1"/>
    <property type="molecule type" value="Genomic_DNA"/>
</dbReference>
<evidence type="ECO:0000256" key="7">
    <source>
        <dbReference type="SAM" id="MobiDB-lite"/>
    </source>
</evidence>
<feature type="compositionally biased region" description="Basic and acidic residues" evidence="7">
    <location>
        <begin position="12"/>
        <end position="26"/>
    </location>
</feature>
<dbReference type="GO" id="GO:0005886">
    <property type="term" value="C:plasma membrane"/>
    <property type="evidence" value="ECO:0007669"/>
    <property type="project" value="TreeGrafter"/>
</dbReference>
<gene>
    <name evidence="9" type="ORF">GGD71_000615</name>
</gene>
<protein>
    <submittedName>
        <fullName evidence="9">NRAMP (Natural resistance-associated macrophage protein)-like metal ion transporter</fullName>
    </submittedName>
</protein>
<sequence length="439" mass="45921">MTQMEAAGPDAGGERGQAEPPGRKEGWLSKLGPGLITGAADDDPSGIATYSQAGSKFGYDMGWTLLLTYPLMVGIQLASARIGRVSGHGLTEAFLRLWPRWVVWLLVGSLVVANVINLGADLNAMADVSALVAGGSKAAYAIGFGVVSLALQIWLPYERYVRVLKWLTLSLLSYVAVAFAAHVDWAAAAKGALLPHLQWNKDFITTWVAILGTTISPYLFFWQASQEVEEIKRVPQDQALRHAPAQAPGQLRRLKIDTWVGMGFSNAIAFFMIIATAATLHAHGQTSIETTAQAAQALKPVAGEAAFVLFGMGIVGTGLLALPVLAGSAAYALASLLGVRKGLDHAPGKAPAFYAILAAAMLIGLAIGLSGISPMTALVYAAIINALASVPIMIGVMLAASSRAVMGELVIARRLKIVGWAATGVMLVAAVATLVAAWS</sequence>
<feature type="transmembrane region" description="Helical" evidence="8">
    <location>
        <begin position="138"/>
        <end position="157"/>
    </location>
</feature>
<keyword evidence="5 8" id="KW-1133">Transmembrane helix</keyword>
<keyword evidence="4" id="KW-0769">Symport</keyword>
<keyword evidence="3 8" id="KW-0812">Transmembrane</keyword>
<dbReference type="Proteomes" id="UP000524450">
    <property type="component" value="Unassembled WGS sequence"/>
</dbReference>
<comment type="subcellular location">
    <subcellularLocation>
        <location evidence="1">Membrane</location>
        <topology evidence="1">Multi-pass membrane protein</topology>
    </subcellularLocation>
</comment>
<feature type="transmembrane region" description="Helical" evidence="8">
    <location>
        <begin position="203"/>
        <end position="222"/>
    </location>
</feature>